<accession>C6XSE7</accession>
<feature type="binding site" evidence="3">
    <location>
        <position position="131"/>
    </location>
    <ligand>
        <name>a divalent metal cation</name>
        <dbReference type="ChEBI" id="CHEBI:60240"/>
    </ligand>
</feature>
<dbReference type="KEGG" id="phe:Phep_1276"/>
<evidence type="ECO:0000256" key="2">
    <source>
        <dbReference type="ARBA" id="ARBA00022723"/>
    </source>
</evidence>
<evidence type="ECO:0000256" key="3">
    <source>
        <dbReference type="PIRSR" id="PIRSR607837-1"/>
    </source>
</evidence>
<dbReference type="AlphaFoldDB" id="C6XSE7"/>
<gene>
    <name evidence="4" type="ordered locus">Phep_1276</name>
</gene>
<dbReference type="Pfam" id="PF05163">
    <property type="entry name" value="DinB"/>
    <property type="match status" value="1"/>
</dbReference>
<dbReference type="Gene3D" id="1.20.120.450">
    <property type="entry name" value="dinb family like domain"/>
    <property type="match status" value="1"/>
</dbReference>
<dbReference type="InterPro" id="IPR034660">
    <property type="entry name" value="DinB/YfiT-like"/>
</dbReference>
<feature type="binding site" evidence="3">
    <location>
        <position position="127"/>
    </location>
    <ligand>
        <name>a divalent metal cation</name>
        <dbReference type="ChEBI" id="CHEBI:60240"/>
    </ligand>
</feature>
<dbReference type="eggNOG" id="COG2318">
    <property type="taxonomic scope" value="Bacteria"/>
</dbReference>
<name>C6XSE7_PEDHD</name>
<evidence type="ECO:0000313" key="4">
    <source>
        <dbReference type="EMBL" id="ACU03492.1"/>
    </source>
</evidence>
<dbReference type="EMBL" id="CP001681">
    <property type="protein sequence ID" value="ACU03492.1"/>
    <property type="molecule type" value="Genomic_DNA"/>
</dbReference>
<evidence type="ECO:0000256" key="1">
    <source>
        <dbReference type="ARBA" id="ARBA00008635"/>
    </source>
</evidence>
<dbReference type="GO" id="GO:0046872">
    <property type="term" value="F:metal ion binding"/>
    <property type="evidence" value="ECO:0007669"/>
    <property type="project" value="UniProtKB-KW"/>
</dbReference>
<dbReference type="SUPFAM" id="SSF109854">
    <property type="entry name" value="DinB/YfiT-like putative metalloenzymes"/>
    <property type="match status" value="1"/>
</dbReference>
<sequence length="166" mass="19433">MYRSIEDFTKDWELETQGTLKVLSAITERTRKEKIHPDVRSLARLGWHLTQTITEMGHKAGLFTEDELEYILPPSDYTELLSLYHQYCRILANAVRLKWTDSGLTDQVEMYNEQWEKGKILRVLIAHQTHHRGQMTVIMRVLGLLVPGLYGPSKEEWEEFGMMVPE</sequence>
<keyword evidence="5" id="KW-1185">Reference proteome</keyword>
<protein>
    <submittedName>
        <fullName evidence="4">DinB family protein</fullName>
    </submittedName>
</protein>
<keyword evidence="2 3" id="KW-0479">Metal-binding</keyword>
<dbReference type="Proteomes" id="UP000000852">
    <property type="component" value="Chromosome"/>
</dbReference>
<dbReference type="RefSeq" id="WP_012781436.1">
    <property type="nucleotide sequence ID" value="NC_013061.1"/>
</dbReference>
<organism evidence="4 5">
    <name type="scientific">Pedobacter heparinus (strain ATCC 13125 / DSM 2366 / CIP 104194 / JCM 7457 / NBRC 12017 / NCIMB 9290 / NRRL B-14731 / HIM 762-3)</name>
    <dbReference type="NCBI Taxonomy" id="485917"/>
    <lineage>
        <taxon>Bacteria</taxon>
        <taxon>Pseudomonadati</taxon>
        <taxon>Bacteroidota</taxon>
        <taxon>Sphingobacteriia</taxon>
        <taxon>Sphingobacteriales</taxon>
        <taxon>Sphingobacteriaceae</taxon>
        <taxon>Pedobacter</taxon>
    </lineage>
</organism>
<dbReference type="OrthoDB" id="119432at2"/>
<dbReference type="InterPro" id="IPR007837">
    <property type="entry name" value="DinB"/>
</dbReference>
<feature type="binding site" evidence="3">
    <location>
        <position position="48"/>
    </location>
    <ligand>
        <name>a divalent metal cation</name>
        <dbReference type="ChEBI" id="CHEBI:60240"/>
    </ligand>
</feature>
<comment type="similarity">
    <text evidence="1">Belongs to the DinB family.</text>
</comment>
<reference evidence="4 5" key="1">
    <citation type="journal article" date="2009" name="Stand. Genomic Sci.">
        <title>Complete genome sequence of Pedobacter heparinus type strain (HIM 762-3).</title>
        <authorList>
            <person name="Han C."/>
            <person name="Spring S."/>
            <person name="Lapidus A."/>
            <person name="Del Rio T.G."/>
            <person name="Tice H."/>
            <person name="Copeland A."/>
            <person name="Cheng J.F."/>
            <person name="Lucas S."/>
            <person name="Chen F."/>
            <person name="Nolan M."/>
            <person name="Bruce D."/>
            <person name="Goodwin L."/>
            <person name="Pitluck S."/>
            <person name="Ivanova N."/>
            <person name="Mavromatis K."/>
            <person name="Mikhailova N."/>
            <person name="Pati A."/>
            <person name="Chen A."/>
            <person name="Palaniappan K."/>
            <person name="Land M."/>
            <person name="Hauser L."/>
            <person name="Chang Y.J."/>
            <person name="Jeffries C.C."/>
            <person name="Saunders E."/>
            <person name="Chertkov O."/>
            <person name="Brettin T."/>
            <person name="Goker M."/>
            <person name="Rohde M."/>
            <person name="Bristow J."/>
            <person name="Eisen J.A."/>
            <person name="Markowitz V."/>
            <person name="Hugenholtz P."/>
            <person name="Kyrpides N.C."/>
            <person name="Klenk H.P."/>
            <person name="Detter J.C."/>
        </authorList>
    </citation>
    <scope>NUCLEOTIDE SEQUENCE [LARGE SCALE GENOMIC DNA]</scope>
    <source>
        <strain evidence="5">ATCC 13125 / DSM 2366 / CIP 104194 / JCM 7457 / NBRC 12017 / NCIMB 9290 / NRRL B-14731 / HIM 762-3</strain>
    </source>
</reference>
<evidence type="ECO:0000313" key="5">
    <source>
        <dbReference type="Proteomes" id="UP000000852"/>
    </source>
</evidence>
<proteinExistence type="inferred from homology"/>
<dbReference type="HOGENOM" id="CLU_1746178_0_0_10"/>
<dbReference type="STRING" id="485917.Phep_1276"/>